<dbReference type="Pfam" id="PF03125">
    <property type="entry name" value="Sre"/>
    <property type="match status" value="1"/>
</dbReference>
<feature type="transmembrane region" description="Helical" evidence="2">
    <location>
        <begin position="66"/>
        <end position="86"/>
    </location>
</feature>
<proteinExistence type="inferred from homology"/>
<dbReference type="InterPro" id="IPR052854">
    <property type="entry name" value="Serpentine_rcpt_epsilon"/>
</dbReference>
<evidence type="ECO:0000313" key="4">
    <source>
        <dbReference type="Proteomes" id="UP000054047"/>
    </source>
</evidence>
<evidence type="ECO:0000256" key="2">
    <source>
        <dbReference type="SAM" id="Phobius"/>
    </source>
</evidence>
<name>A0A0C2GXQ5_9BILA</name>
<feature type="transmembrane region" description="Helical" evidence="2">
    <location>
        <begin position="112"/>
        <end position="129"/>
    </location>
</feature>
<dbReference type="OrthoDB" id="5822576at2759"/>
<comment type="similarity">
    <text evidence="1">Belongs to the nematode receptor-like protein sre family.</text>
</comment>
<keyword evidence="2" id="KW-0472">Membrane</keyword>
<dbReference type="GO" id="GO:0007606">
    <property type="term" value="P:sensory perception of chemical stimulus"/>
    <property type="evidence" value="ECO:0007669"/>
    <property type="project" value="InterPro"/>
</dbReference>
<dbReference type="PANTHER" id="PTHR47518">
    <property type="entry name" value="SERPENTINE RECEPTOR CLASS EPSILON-13-RELATED"/>
    <property type="match status" value="1"/>
</dbReference>
<dbReference type="GO" id="GO:0016020">
    <property type="term" value="C:membrane"/>
    <property type="evidence" value="ECO:0007669"/>
    <property type="project" value="InterPro"/>
</dbReference>
<dbReference type="PANTHER" id="PTHR47518:SF11">
    <property type="entry name" value="SERPENTINE RECEPTOR, CLASS E (EPSILON)-RELATED"/>
    <property type="match status" value="1"/>
</dbReference>
<evidence type="ECO:0000256" key="1">
    <source>
        <dbReference type="ARBA" id="ARBA00006803"/>
    </source>
</evidence>
<keyword evidence="2" id="KW-0812">Transmembrane</keyword>
<evidence type="ECO:0000313" key="3">
    <source>
        <dbReference type="EMBL" id="KIH63844.1"/>
    </source>
</evidence>
<gene>
    <name evidence="3" type="ORF">ANCDUO_05852</name>
</gene>
<dbReference type="EMBL" id="KN728401">
    <property type="protein sequence ID" value="KIH63844.1"/>
    <property type="molecule type" value="Genomic_DNA"/>
</dbReference>
<organism evidence="3 4">
    <name type="scientific">Ancylostoma duodenale</name>
    <dbReference type="NCBI Taxonomy" id="51022"/>
    <lineage>
        <taxon>Eukaryota</taxon>
        <taxon>Metazoa</taxon>
        <taxon>Ecdysozoa</taxon>
        <taxon>Nematoda</taxon>
        <taxon>Chromadorea</taxon>
        <taxon>Rhabditida</taxon>
        <taxon>Rhabditina</taxon>
        <taxon>Rhabditomorpha</taxon>
        <taxon>Strongyloidea</taxon>
        <taxon>Ancylostomatidae</taxon>
        <taxon>Ancylostomatinae</taxon>
        <taxon>Ancylostoma</taxon>
    </lineage>
</organism>
<keyword evidence="4" id="KW-1185">Reference proteome</keyword>
<keyword evidence="2" id="KW-1133">Transmembrane helix</keyword>
<dbReference type="AlphaFoldDB" id="A0A0C2GXQ5"/>
<reference evidence="3 4" key="1">
    <citation type="submission" date="2013-12" db="EMBL/GenBank/DDBJ databases">
        <title>Draft genome of the parsitic nematode Ancylostoma duodenale.</title>
        <authorList>
            <person name="Mitreva M."/>
        </authorList>
    </citation>
    <scope>NUCLEOTIDE SEQUENCE [LARGE SCALE GENOMIC DNA]</scope>
    <source>
        <strain evidence="3 4">Zhejiang</strain>
    </source>
</reference>
<sequence length="185" mass="21068">MFGGALNLPNFIVDRLCATLLPVRYEAKGNRFPLIAITMIFTQMILTAVGVVAYVNGKISDLQQTIIFTSFCVFSAVVFSILPIMTRKIHDYHKKKHSSVSLRYQSMENLRVARLLNILMIFVSIMVMTCSHPKLRSALPQTQKKTRVSTTCSRNIVSTDGRVLSFSADEEQKIYFDSYLTMWQK</sequence>
<protein>
    <submittedName>
        <fullName evidence="3">Uncharacterized protein</fullName>
    </submittedName>
</protein>
<dbReference type="InterPro" id="IPR004151">
    <property type="entry name" value="7TM_GPCR_serpentine_rcpt_Sre"/>
</dbReference>
<dbReference type="Proteomes" id="UP000054047">
    <property type="component" value="Unassembled WGS sequence"/>
</dbReference>
<accession>A0A0C2GXQ5</accession>
<feature type="transmembrane region" description="Helical" evidence="2">
    <location>
        <begin position="34"/>
        <end position="54"/>
    </location>
</feature>